<evidence type="ECO:0000313" key="16">
    <source>
        <dbReference type="Proteomes" id="UP000294881"/>
    </source>
</evidence>
<evidence type="ECO:0000256" key="2">
    <source>
        <dbReference type="ARBA" id="ARBA00009779"/>
    </source>
</evidence>
<dbReference type="GO" id="GO:0004222">
    <property type="term" value="F:metalloendopeptidase activity"/>
    <property type="evidence" value="ECO:0007669"/>
    <property type="project" value="UniProtKB-UniRule"/>
</dbReference>
<evidence type="ECO:0000256" key="5">
    <source>
        <dbReference type="ARBA" id="ARBA00022692"/>
    </source>
</evidence>
<dbReference type="HAMAP" id="MF_00188">
    <property type="entry name" value="Pept_M48_protease_HtpX"/>
    <property type="match status" value="1"/>
</dbReference>
<dbReference type="PANTHER" id="PTHR43221">
    <property type="entry name" value="PROTEASE HTPX"/>
    <property type="match status" value="1"/>
</dbReference>
<dbReference type="EC" id="3.4.24.-" evidence="12"/>
<keyword evidence="8 12" id="KW-0862">Zinc</keyword>
<keyword evidence="11 12" id="KW-0472">Membrane</keyword>
<sequence>MNFARTALLLAALTALFGVVGYMLGGAGGMMIALVVAAGMNLFAYWNSDRLALAAYNAREVDQHSAPELVQMTHELARRAQLPPPRVYLIDSPQPNAFATGRTPEKGAVAVTTGLTQALSRQELAGVIAHELAHIRNRDTLTMTVAATIAGAISSIAQFGMLFGGNRQDGNSHGALTGLLVAIVAPLAAMVIQMAVSRSREYEADRLGAEICGEPVWLASALARIEQGVAQVVDERAEAHPATAPLFIINPLSGRGMDNLFSTHPSTQNRINALQQLAAAWGKGWRADQAGAPSSGGFTTGAAGNPWSRRSGPWG</sequence>
<comment type="similarity">
    <text evidence="2 12">Belongs to the peptidase M48B family.</text>
</comment>
<dbReference type="GO" id="GO:0005886">
    <property type="term" value="C:plasma membrane"/>
    <property type="evidence" value="ECO:0007669"/>
    <property type="project" value="UniProtKB-SubCell"/>
</dbReference>
<keyword evidence="15" id="KW-0346">Stress response</keyword>
<gene>
    <name evidence="12" type="primary">htpX</name>
    <name evidence="15" type="ORF">EV666_103118</name>
</gene>
<dbReference type="CDD" id="cd07336">
    <property type="entry name" value="M48B_HtpX_like"/>
    <property type="match status" value="1"/>
</dbReference>
<keyword evidence="6 12" id="KW-0479">Metal-binding</keyword>
<evidence type="ECO:0000256" key="1">
    <source>
        <dbReference type="ARBA" id="ARBA00004651"/>
    </source>
</evidence>
<keyword evidence="4 12" id="KW-0645">Protease</keyword>
<evidence type="ECO:0000256" key="8">
    <source>
        <dbReference type="ARBA" id="ARBA00022833"/>
    </source>
</evidence>
<comment type="caution">
    <text evidence="15">The sequence shown here is derived from an EMBL/GenBank/DDBJ whole genome shotgun (WGS) entry which is preliminary data.</text>
</comment>
<feature type="transmembrane region" description="Helical" evidence="12">
    <location>
        <begin position="31"/>
        <end position="48"/>
    </location>
</feature>
<feature type="transmembrane region" description="Helical" evidence="12">
    <location>
        <begin position="175"/>
        <end position="196"/>
    </location>
</feature>
<dbReference type="Proteomes" id="UP000294881">
    <property type="component" value="Unassembled WGS sequence"/>
</dbReference>
<feature type="binding site" evidence="12">
    <location>
        <position position="134"/>
    </location>
    <ligand>
        <name>Zn(2+)</name>
        <dbReference type="ChEBI" id="CHEBI:29105"/>
        <note>catalytic</note>
    </ligand>
</feature>
<evidence type="ECO:0000256" key="4">
    <source>
        <dbReference type="ARBA" id="ARBA00022670"/>
    </source>
</evidence>
<dbReference type="InterPro" id="IPR022919">
    <property type="entry name" value="Pept_M48_protease_HtpX"/>
</dbReference>
<dbReference type="InterPro" id="IPR050083">
    <property type="entry name" value="HtpX_protease"/>
</dbReference>
<feature type="transmembrane region" description="Helical" evidence="12">
    <location>
        <begin position="141"/>
        <end position="163"/>
    </location>
</feature>
<accession>A0A4R2GUY1</accession>
<dbReference type="AlphaFoldDB" id="A0A4R2GUY1"/>
<keyword evidence="9 12" id="KW-1133">Transmembrane helix</keyword>
<organism evidence="15 16">
    <name type="scientific">Camelimonas lactis</name>
    <dbReference type="NCBI Taxonomy" id="659006"/>
    <lineage>
        <taxon>Bacteria</taxon>
        <taxon>Pseudomonadati</taxon>
        <taxon>Pseudomonadota</taxon>
        <taxon>Alphaproteobacteria</taxon>
        <taxon>Hyphomicrobiales</taxon>
        <taxon>Chelatococcaceae</taxon>
        <taxon>Camelimonas</taxon>
    </lineage>
</organism>
<dbReference type="RefSeq" id="WP_132004069.1">
    <property type="nucleotide sequence ID" value="NZ_JBHUNN010000002.1"/>
</dbReference>
<evidence type="ECO:0000256" key="6">
    <source>
        <dbReference type="ARBA" id="ARBA00022723"/>
    </source>
</evidence>
<evidence type="ECO:0000313" key="15">
    <source>
        <dbReference type="EMBL" id="TCO14610.1"/>
    </source>
</evidence>
<dbReference type="NCBIfam" id="NF002363">
    <property type="entry name" value="PRK01345.1"/>
    <property type="match status" value="1"/>
</dbReference>
<evidence type="ECO:0000256" key="12">
    <source>
        <dbReference type="HAMAP-Rule" id="MF_00188"/>
    </source>
</evidence>
<dbReference type="PANTHER" id="PTHR43221:SF1">
    <property type="entry name" value="PROTEASE HTPX"/>
    <property type="match status" value="1"/>
</dbReference>
<name>A0A4R2GUY1_9HYPH</name>
<keyword evidence="5 12" id="KW-0812">Transmembrane</keyword>
<evidence type="ECO:0000256" key="10">
    <source>
        <dbReference type="ARBA" id="ARBA00023049"/>
    </source>
</evidence>
<evidence type="ECO:0000256" key="11">
    <source>
        <dbReference type="ARBA" id="ARBA00023136"/>
    </source>
</evidence>
<dbReference type="NCBIfam" id="NF002826">
    <property type="entry name" value="PRK03001.1"/>
    <property type="match status" value="1"/>
</dbReference>
<evidence type="ECO:0000256" key="3">
    <source>
        <dbReference type="ARBA" id="ARBA00022475"/>
    </source>
</evidence>
<feature type="binding site" evidence="12">
    <location>
        <position position="201"/>
    </location>
    <ligand>
        <name>Zn(2+)</name>
        <dbReference type="ChEBI" id="CHEBI:29105"/>
        <note>catalytic</note>
    </ligand>
</feature>
<dbReference type="Pfam" id="PF01435">
    <property type="entry name" value="Peptidase_M48"/>
    <property type="match status" value="1"/>
</dbReference>
<evidence type="ECO:0000259" key="14">
    <source>
        <dbReference type="Pfam" id="PF01435"/>
    </source>
</evidence>
<dbReference type="OrthoDB" id="15218at2"/>
<feature type="binding site" evidence="12">
    <location>
        <position position="130"/>
    </location>
    <ligand>
        <name>Zn(2+)</name>
        <dbReference type="ChEBI" id="CHEBI:29105"/>
        <note>catalytic</note>
    </ligand>
</feature>
<feature type="domain" description="Peptidase M48" evidence="14">
    <location>
        <begin position="65"/>
        <end position="277"/>
    </location>
</feature>
<feature type="active site" evidence="12">
    <location>
        <position position="131"/>
    </location>
</feature>
<keyword evidence="16" id="KW-1185">Reference proteome</keyword>
<evidence type="ECO:0000256" key="9">
    <source>
        <dbReference type="ARBA" id="ARBA00022989"/>
    </source>
</evidence>
<evidence type="ECO:0000256" key="13">
    <source>
        <dbReference type="SAM" id="MobiDB-lite"/>
    </source>
</evidence>
<dbReference type="GO" id="GO:0008270">
    <property type="term" value="F:zinc ion binding"/>
    <property type="evidence" value="ECO:0007669"/>
    <property type="project" value="UniProtKB-UniRule"/>
</dbReference>
<dbReference type="Gene3D" id="3.30.2010.10">
    <property type="entry name" value="Metalloproteases ('zincins'), catalytic domain"/>
    <property type="match status" value="1"/>
</dbReference>
<keyword evidence="7 12" id="KW-0378">Hydrolase</keyword>
<keyword evidence="10 12" id="KW-0482">Metalloprotease</keyword>
<evidence type="ECO:0000256" key="7">
    <source>
        <dbReference type="ARBA" id="ARBA00022801"/>
    </source>
</evidence>
<comment type="cofactor">
    <cofactor evidence="12">
        <name>Zn(2+)</name>
        <dbReference type="ChEBI" id="CHEBI:29105"/>
    </cofactor>
    <text evidence="12">Binds 1 zinc ion per subunit.</text>
</comment>
<dbReference type="EMBL" id="SLWL01000003">
    <property type="protein sequence ID" value="TCO14610.1"/>
    <property type="molecule type" value="Genomic_DNA"/>
</dbReference>
<reference evidence="15 16" key="1">
    <citation type="submission" date="2019-03" db="EMBL/GenBank/DDBJ databases">
        <title>Genomic Encyclopedia of Type Strains, Phase IV (KMG-IV): sequencing the most valuable type-strain genomes for metagenomic binning, comparative biology and taxonomic classification.</title>
        <authorList>
            <person name="Goeker M."/>
        </authorList>
    </citation>
    <scope>NUCLEOTIDE SEQUENCE [LARGE SCALE GENOMIC DNA]</scope>
    <source>
        <strain evidence="15 16">DSM 22958</strain>
    </source>
</reference>
<feature type="region of interest" description="Disordered" evidence="13">
    <location>
        <begin position="288"/>
        <end position="315"/>
    </location>
</feature>
<dbReference type="GO" id="GO:0006508">
    <property type="term" value="P:proteolysis"/>
    <property type="evidence" value="ECO:0007669"/>
    <property type="project" value="UniProtKB-KW"/>
</dbReference>
<comment type="subcellular location">
    <subcellularLocation>
        <location evidence="1 12">Cell membrane</location>
        <topology evidence="1 12">Multi-pass membrane protein</topology>
    </subcellularLocation>
</comment>
<protein>
    <recommendedName>
        <fullName evidence="12">Protease HtpX homolog</fullName>
        <ecNumber evidence="12">3.4.24.-</ecNumber>
    </recommendedName>
</protein>
<dbReference type="InterPro" id="IPR001915">
    <property type="entry name" value="Peptidase_M48"/>
</dbReference>
<proteinExistence type="inferred from homology"/>
<keyword evidence="3 12" id="KW-1003">Cell membrane</keyword>